<keyword evidence="1" id="KW-0472">Membrane</keyword>
<keyword evidence="7" id="KW-1185">Reference proteome</keyword>
<dbReference type="Proteomes" id="UP000663882">
    <property type="component" value="Unassembled WGS sequence"/>
</dbReference>
<accession>A0A815NLP1</accession>
<evidence type="ECO:0000313" key="3">
    <source>
        <dbReference type="EMBL" id="CAF1436264.1"/>
    </source>
</evidence>
<evidence type="ECO:0000313" key="2">
    <source>
        <dbReference type="EMBL" id="CAF1322215.1"/>
    </source>
</evidence>
<dbReference type="EMBL" id="CAJNOH010006578">
    <property type="protein sequence ID" value="CAF1436264.1"/>
    <property type="molecule type" value="Genomic_DNA"/>
</dbReference>
<dbReference type="EMBL" id="CAJNOL010008162">
    <property type="protein sequence ID" value="CAF1634272.1"/>
    <property type="molecule type" value="Genomic_DNA"/>
</dbReference>
<comment type="caution">
    <text evidence="3">The sequence shown here is derived from an EMBL/GenBank/DDBJ whole genome shotgun (WGS) entry which is preliminary data.</text>
</comment>
<protein>
    <recommendedName>
        <fullName evidence="8">G-protein coupled receptors family 1 profile domain-containing protein</fullName>
    </recommendedName>
</protein>
<reference evidence="3" key="1">
    <citation type="submission" date="2021-02" db="EMBL/GenBank/DDBJ databases">
        <authorList>
            <person name="Nowell W R."/>
        </authorList>
    </citation>
    <scope>NUCLEOTIDE SEQUENCE</scope>
</reference>
<evidence type="ECO:0000256" key="1">
    <source>
        <dbReference type="SAM" id="Phobius"/>
    </source>
</evidence>
<gene>
    <name evidence="4" type="ORF">JXQ802_LOCUS52270</name>
    <name evidence="5" type="ORF">OTI717_LOCUS37791</name>
    <name evidence="3" type="ORF">PYM288_LOCUS35965</name>
    <name evidence="2" type="ORF">RFH988_LOCUS30824</name>
</gene>
<dbReference type="Gene3D" id="1.20.1070.10">
    <property type="entry name" value="Rhodopsin 7-helix transmembrane proteins"/>
    <property type="match status" value="1"/>
</dbReference>
<evidence type="ECO:0000313" key="6">
    <source>
        <dbReference type="Proteomes" id="UP000663854"/>
    </source>
</evidence>
<proteinExistence type="predicted"/>
<feature type="transmembrane region" description="Helical" evidence="1">
    <location>
        <begin position="57"/>
        <end position="82"/>
    </location>
</feature>
<evidence type="ECO:0000313" key="4">
    <source>
        <dbReference type="EMBL" id="CAF1634272.1"/>
    </source>
</evidence>
<dbReference type="SUPFAM" id="SSF81321">
    <property type="entry name" value="Family A G protein-coupled receptor-like"/>
    <property type="match status" value="1"/>
</dbReference>
<feature type="transmembrane region" description="Helical" evidence="1">
    <location>
        <begin position="21"/>
        <end position="45"/>
    </location>
</feature>
<organism evidence="3 6">
    <name type="scientific">Rotaria sordida</name>
    <dbReference type="NCBI Taxonomy" id="392033"/>
    <lineage>
        <taxon>Eukaryota</taxon>
        <taxon>Metazoa</taxon>
        <taxon>Spiralia</taxon>
        <taxon>Gnathifera</taxon>
        <taxon>Rotifera</taxon>
        <taxon>Eurotatoria</taxon>
        <taxon>Bdelloidea</taxon>
        <taxon>Philodinida</taxon>
        <taxon>Philodinidae</taxon>
        <taxon>Rotaria</taxon>
    </lineage>
</organism>
<evidence type="ECO:0008006" key="8">
    <source>
        <dbReference type="Google" id="ProtNLM"/>
    </source>
</evidence>
<dbReference type="Proteomes" id="UP000663823">
    <property type="component" value="Unassembled WGS sequence"/>
</dbReference>
<dbReference type="Proteomes" id="UP000663870">
    <property type="component" value="Unassembled WGS sequence"/>
</dbReference>
<name>A0A815NLP1_9BILA</name>
<dbReference type="Proteomes" id="UP000663854">
    <property type="component" value="Unassembled WGS sequence"/>
</dbReference>
<sequence>MFIPIGFNIQENNCVPSTDPFYLFIQVIVFVILNIPGALFSLYTFITRTNIKTIDHLAIDSFLNTIVINLAHTHCALTFYLYTLTSKEFRKQCLLTICYIQRQFIIRFQ</sequence>
<dbReference type="EMBL" id="CAJOAX010018708">
    <property type="protein sequence ID" value="CAF4183278.1"/>
    <property type="molecule type" value="Genomic_DNA"/>
</dbReference>
<dbReference type="AlphaFoldDB" id="A0A815NLP1"/>
<evidence type="ECO:0000313" key="7">
    <source>
        <dbReference type="Proteomes" id="UP000663870"/>
    </source>
</evidence>
<dbReference type="OrthoDB" id="9991471at2759"/>
<keyword evidence="1" id="KW-0812">Transmembrane</keyword>
<dbReference type="EMBL" id="CAJNOO010003170">
    <property type="protein sequence ID" value="CAF1322215.1"/>
    <property type="molecule type" value="Genomic_DNA"/>
</dbReference>
<evidence type="ECO:0000313" key="5">
    <source>
        <dbReference type="EMBL" id="CAF4183278.1"/>
    </source>
</evidence>
<keyword evidence="1" id="KW-1133">Transmembrane helix</keyword>